<dbReference type="InterPro" id="IPR051865">
    <property type="entry name" value="WD-repeat_CDT2_adapter"/>
</dbReference>
<evidence type="ECO:0000256" key="5">
    <source>
        <dbReference type="ARBA" id="ARBA00038344"/>
    </source>
</evidence>
<evidence type="ECO:0000313" key="8">
    <source>
        <dbReference type="WBParaSite" id="HDID_0000725501-mRNA-1"/>
    </source>
</evidence>
<keyword evidence="4" id="KW-0833">Ubl conjugation pathway</keyword>
<comment type="similarity">
    <text evidence="5">Belongs to the WD repeat cdt2 family.</text>
</comment>
<feature type="repeat" description="WD" evidence="6">
    <location>
        <begin position="108"/>
        <end position="150"/>
    </location>
</feature>
<feature type="compositionally biased region" description="Polar residues" evidence="7">
    <location>
        <begin position="574"/>
        <end position="589"/>
    </location>
</feature>
<dbReference type="InterPro" id="IPR015943">
    <property type="entry name" value="WD40/YVTN_repeat-like_dom_sf"/>
</dbReference>
<dbReference type="PROSITE" id="PS50294">
    <property type="entry name" value="WD_REPEATS_REGION"/>
    <property type="match status" value="3"/>
</dbReference>
<dbReference type="SUPFAM" id="SSF50978">
    <property type="entry name" value="WD40 repeat-like"/>
    <property type="match status" value="1"/>
</dbReference>
<dbReference type="PANTHER" id="PTHR22852:SF0">
    <property type="entry name" value="DENTICLELESS PROTEIN HOMOLOG"/>
    <property type="match status" value="1"/>
</dbReference>
<dbReference type="AlphaFoldDB" id="A0A0R3SQB5"/>
<protein>
    <submittedName>
        <fullName evidence="8">WD_REPEATS_REGION domain-containing protein</fullName>
    </submittedName>
</protein>
<accession>A0A0R3SQB5</accession>
<dbReference type="GO" id="GO:0043161">
    <property type="term" value="P:proteasome-mediated ubiquitin-dependent protein catabolic process"/>
    <property type="evidence" value="ECO:0007669"/>
    <property type="project" value="TreeGrafter"/>
</dbReference>
<keyword evidence="2 6" id="KW-0853">WD repeat</keyword>
<sequence length="683" mass="76342">LIGVKNFECLKSQAYRLHSNIDAVSPPFDCDFSPSSPNKLLVAKEDGLVHLFDTSQEGPEALLKYYSAHENAIFSVKWVNFGRQFLTGSGDQTIKLFDAEYGSCICVYLGHKMSIRSMAIWPLNKNIFASVSRDGSIRIWDLRSQNANGVGSVFHLQGCHLPVMSNFVRRPRATSRRSVVGFQYLIYFPLQTDAHTITSAVFARDYELVTAGSTDGVIKIWDIRKFGPLKKKLPQPLVSLPYKGISKKQCVGYSDLIVDSIRSRLFASCMDHNIYEYDLNSTSTRPVILYTGHVTGSFYIKMSLSPDDSYLATGSADSKAYIYSVGKRTQHPCILAGHQNGEVSVPRWCVHDPTRIVTLSDSGQLFVWQMYPAREYTMPVPGQYAGFTEYRTQPTTTEEHQRILLVPPTPEKDLTAWDPSSSIMTPKNLDSSLLDATSELARRRRQMNIREFLWNITEQQQNAENADSTIRPARSPILATGEGSSTEAPPVYRTPLVSGSRVVHRFPLGHSVNTPASLSMLCEFTDESTASNESDSENTPSGSSSQSASGSQPRNRNPLRSSDRPRHKGITEIGQGSSNILFQDISNAEVQRVSRKRPLEQNDENSSESKSIGESDSENSNELANTSRDSEIFERTPRRRRRTLVPTTSHSPSIPNRRRRSTLKPVSGRGSIRNYFKPPESTE</sequence>
<dbReference type="Pfam" id="PF00400">
    <property type="entry name" value="WD40"/>
    <property type="match status" value="4"/>
</dbReference>
<dbReference type="STRING" id="6216.A0A0R3SQB5"/>
<dbReference type="WBParaSite" id="HDID_0000725501-mRNA-1">
    <property type="protein sequence ID" value="HDID_0000725501-mRNA-1"/>
    <property type="gene ID" value="HDID_0000725501"/>
</dbReference>
<dbReference type="SMART" id="SM00320">
    <property type="entry name" value="WD40"/>
    <property type="match status" value="6"/>
</dbReference>
<feature type="compositionally biased region" description="Low complexity" evidence="7">
    <location>
        <begin position="541"/>
        <end position="552"/>
    </location>
</feature>
<name>A0A0R3SQB5_HYMDI</name>
<feature type="region of interest" description="Disordered" evidence="7">
    <location>
        <begin position="460"/>
        <end position="493"/>
    </location>
</feature>
<feature type="region of interest" description="Disordered" evidence="7">
    <location>
        <begin position="526"/>
        <end position="683"/>
    </location>
</feature>
<dbReference type="InterPro" id="IPR001680">
    <property type="entry name" value="WD40_rpt"/>
</dbReference>
<reference evidence="8" key="1">
    <citation type="submission" date="2017-02" db="UniProtKB">
        <authorList>
            <consortium name="WormBaseParasite"/>
        </authorList>
    </citation>
    <scope>IDENTIFICATION</scope>
</reference>
<dbReference type="GO" id="GO:0005634">
    <property type="term" value="C:nucleus"/>
    <property type="evidence" value="ECO:0007669"/>
    <property type="project" value="TreeGrafter"/>
</dbReference>
<dbReference type="PROSITE" id="PS00678">
    <property type="entry name" value="WD_REPEATS_1"/>
    <property type="match status" value="1"/>
</dbReference>
<evidence type="ECO:0000256" key="6">
    <source>
        <dbReference type="PROSITE-ProRule" id="PRU00221"/>
    </source>
</evidence>
<dbReference type="InterPro" id="IPR019775">
    <property type="entry name" value="WD40_repeat_CS"/>
</dbReference>
<evidence type="ECO:0000256" key="7">
    <source>
        <dbReference type="SAM" id="MobiDB-lite"/>
    </source>
</evidence>
<dbReference type="InterPro" id="IPR020472">
    <property type="entry name" value="WD40_PAC1"/>
</dbReference>
<evidence type="ECO:0000256" key="1">
    <source>
        <dbReference type="ARBA" id="ARBA00004906"/>
    </source>
</evidence>
<dbReference type="InterPro" id="IPR036322">
    <property type="entry name" value="WD40_repeat_dom_sf"/>
</dbReference>
<evidence type="ECO:0000256" key="2">
    <source>
        <dbReference type="ARBA" id="ARBA00022574"/>
    </source>
</evidence>
<organism evidence="8">
    <name type="scientific">Hymenolepis diminuta</name>
    <name type="common">Rat tapeworm</name>
    <dbReference type="NCBI Taxonomy" id="6216"/>
    <lineage>
        <taxon>Eukaryota</taxon>
        <taxon>Metazoa</taxon>
        <taxon>Spiralia</taxon>
        <taxon>Lophotrochozoa</taxon>
        <taxon>Platyhelminthes</taxon>
        <taxon>Cestoda</taxon>
        <taxon>Eucestoda</taxon>
        <taxon>Cyclophyllidea</taxon>
        <taxon>Hymenolepididae</taxon>
        <taxon>Hymenolepis</taxon>
    </lineage>
</organism>
<dbReference type="PROSITE" id="PS50082">
    <property type="entry name" value="WD_REPEATS_2"/>
    <property type="match status" value="3"/>
</dbReference>
<feature type="repeat" description="WD" evidence="6">
    <location>
        <begin position="66"/>
        <end position="107"/>
    </location>
</feature>
<feature type="compositionally biased region" description="Polar residues" evidence="7">
    <location>
        <begin position="527"/>
        <end position="540"/>
    </location>
</feature>
<comment type="pathway">
    <text evidence="1">Protein modification; protein ubiquitination.</text>
</comment>
<proteinExistence type="inferred from homology"/>
<evidence type="ECO:0000256" key="4">
    <source>
        <dbReference type="ARBA" id="ARBA00022786"/>
    </source>
</evidence>
<keyword evidence="3" id="KW-0677">Repeat</keyword>
<dbReference type="PANTHER" id="PTHR22852">
    <property type="entry name" value="LETHAL 2 DENTICLELESS PROTEIN RETINOIC ACID-REGULATED NUCLEAR MATRIX-ASSOCIATED PROTEIN"/>
    <property type="match status" value="1"/>
</dbReference>
<dbReference type="PRINTS" id="PR00320">
    <property type="entry name" value="GPROTEINBRPT"/>
</dbReference>
<evidence type="ECO:0000256" key="3">
    <source>
        <dbReference type="ARBA" id="ARBA00022737"/>
    </source>
</evidence>
<feature type="repeat" description="WD" evidence="6">
    <location>
        <begin position="190"/>
        <end position="224"/>
    </location>
</feature>
<dbReference type="GO" id="GO:0030674">
    <property type="term" value="F:protein-macromolecule adaptor activity"/>
    <property type="evidence" value="ECO:0007669"/>
    <property type="project" value="TreeGrafter"/>
</dbReference>
<dbReference type="Gene3D" id="2.130.10.10">
    <property type="entry name" value="YVTN repeat-like/Quinoprotein amine dehydrogenase"/>
    <property type="match status" value="2"/>
</dbReference>